<keyword evidence="4" id="KW-1185">Reference proteome</keyword>
<organism evidence="3 4">
    <name type="scientific">Natronosporangium hydrolyticum</name>
    <dbReference type="NCBI Taxonomy" id="2811111"/>
    <lineage>
        <taxon>Bacteria</taxon>
        <taxon>Bacillati</taxon>
        <taxon>Actinomycetota</taxon>
        <taxon>Actinomycetes</taxon>
        <taxon>Micromonosporales</taxon>
        <taxon>Micromonosporaceae</taxon>
        <taxon>Natronosporangium</taxon>
    </lineage>
</organism>
<reference evidence="3" key="1">
    <citation type="submission" date="2021-02" db="EMBL/GenBank/DDBJ databases">
        <title>Natrosporangium hydrolyticum gen. nov., sp. nov, a haloalkaliphilic actinobacterium from a soda solonchak soil.</title>
        <authorList>
            <person name="Sorokin D.Y."/>
            <person name="Khijniak T.V."/>
            <person name="Zakharycheva A.P."/>
            <person name="Boueva O.V."/>
            <person name="Ariskina E.V."/>
            <person name="Hahnke R.L."/>
            <person name="Bunk B."/>
            <person name="Sproer C."/>
            <person name="Schumann P."/>
            <person name="Evtushenko L.I."/>
            <person name="Kublanov I.V."/>
        </authorList>
    </citation>
    <scope>NUCLEOTIDE SEQUENCE</scope>
    <source>
        <strain evidence="3">DSM 106523</strain>
    </source>
</reference>
<keyword evidence="2" id="KW-0732">Signal</keyword>
<feature type="signal peptide" evidence="2">
    <location>
        <begin position="1"/>
        <end position="16"/>
    </location>
</feature>
<evidence type="ECO:0000256" key="1">
    <source>
        <dbReference type="SAM" id="Phobius"/>
    </source>
</evidence>
<proteinExistence type="predicted"/>
<dbReference type="AlphaFoldDB" id="A0A895YFN7"/>
<keyword evidence="1" id="KW-0472">Membrane</keyword>
<accession>A0A895YFN7</accession>
<dbReference type="Proteomes" id="UP000662857">
    <property type="component" value="Chromosome"/>
</dbReference>
<evidence type="ECO:0000313" key="4">
    <source>
        <dbReference type="Proteomes" id="UP000662857"/>
    </source>
</evidence>
<protein>
    <submittedName>
        <fullName evidence="3">DUF916 domain-containing protein</fullName>
    </submittedName>
</protein>
<sequence>MPSSPLVRRAPRIALAALIALLAAPPDLTPAAASPAAAAPTAVAPAGAVPASQQSLPDDPEIRWAVQPTREAGPTGRSWFTYDLVPGGELVDSATITNFSSTTLDFEVYPTDAYTTPDGGFALLPADEPASGLATWVGMAQGRYRVPAGETLEVEFRLRVPANATPGDHAGGIVASLTSRTNDADGQLVDLDRRVAARVYVRVAGPAEPAVQVESVQVSYDNPIAPWGEHRMTVTYVLRNTGNLRVGGDSQVRVTGPFRWRLATSGQTELPELLPGSTLTVTETVTGLAPVLRLTAAIEVDAVSSDGPMPQVRRTTGVWAIPWLLVAVLLVGGAVVAVRRIRRRRAAAQRPGAAGRPSS</sequence>
<feature type="chain" id="PRO_5038337843" evidence="2">
    <location>
        <begin position="17"/>
        <end position="359"/>
    </location>
</feature>
<dbReference type="EMBL" id="CP070499">
    <property type="protein sequence ID" value="QSB14279.1"/>
    <property type="molecule type" value="Genomic_DNA"/>
</dbReference>
<gene>
    <name evidence="3" type="ORF">JQS43_22665</name>
</gene>
<evidence type="ECO:0000313" key="3">
    <source>
        <dbReference type="EMBL" id="QSB14279.1"/>
    </source>
</evidence>
<dbReference type="KEGG" id="nhy:JQS43_22665"/>
<name>A0A895YFN7_9ACTN</name>
<keyword evidence="1" id="KW-1133">Transmembrane helix</keyword>
<keyword evidence="1" id="KW-0812">Transmembrane</keyword>
<evidence type="ECO:0000256" key="2">
    <source>
        <dbReference type="SAM" id="SignalP"/>
    </source>
</evidence>
<feature type="transmembrane region" description="Helical" evidence="1">
    <location>
        <begin position="318"/>
        <end position="338"/>
    </location>
</feature>
<dbReference type="RefSeq" id="WP_239676404.1">
    <property type="nucleotide sequence ID" value="NZ_CP070499.1"/>
</dbReference>